<evidence type="ECO:0000259" key="11">
    <source>
        <dbReference type="PROSITE" id="PS51195"/>
    </source>
</evidence>
<feature type="short sequence motif" description="Q motif" evidence="8">
    <location>
        <begin position="448"/>
        <end position="476"/>
    </location>
</feature>
<evidence type="ECO:0000256" key="8">
    <source>
        <dbReference type="PROSITE-ProRule" id="PRU00552"/>
    </source>
</evidence>
<feature type="region of interest" description="Disordered" evidence="9">
    <location>
        <begin position="301"/>
        <end position="326"/>
    </location>
</feature>
<sequence length="684" mass="69310">MLLRIARRARIPRYRLVPPRPHQTNPRLARQLLTTPAARLLTPAADANVVPEPASVPNTPAEASRTPEGGEDAPVTEINAASAVRPVAPESSAKVVEAVQGTGTASAAPADAAPSFGKTLEPVQTESVSDPPADPPASVAHTAVGEEGAAVSDPSAASDPSAVSAVPAEGPTSSASTVQEAPLVAPESFAKVVEAVQETSAASAVPADAAPSFAQTLEAVEKESVPDLSAESAVAVDAPASVARITVGVEEAAASAVPVDGTTSSTQTVGVAPLSQPSAASAALADALQSIAEATAAVRPPSIPEPGAAPAVLAAPPNPPTSSPQIVAEAPLSQPSVASAAFAGALQSIAETTAAVEPPSIPEPGEASAVPAVPSNPPTSSAQPVTEAPLSQPSAASAALADVPQSIAEVTAAVEPPSVPEFSASPAVPAETVAQTPKETEQEVIELVTFDALGMHPKLVRNLEAAGFKNPVEIQRKASSKLIEGLNATITAETGAGKTIGKVCDIMTHSKVCRNDGPYLAPLVSRLLTTKPHTPRPKTASLSPRLLIIVPNADLSYQLLRVLRDLIPGLGLSAVTLPTPTDVPASRFAKPAILVATPAAFKIQAGGSLPSMMKLMGRTGIIVVDEADQIAASSIGQEVLSAAAAVRKRRLEEGLEPLQTVFVAATLPRDNMRDSRSGRHDLER</sequence>
<dbReference type="GO" id="GO:0016787">
    <property type="term" value="F:hydrolase activity"/>
    <property type="evidence" value="ECO:0007669"/>
    <property type="project" value="UniProtKB-KW"/>
</dbReference>
<protein>
    <recommendedName>
        <fullName evidence="1">RNA helicase</fullName>
        <ecNumber evidence="1">3.6.4.13</ecNumber>
    </recommendedName>
</protein>
<keyword evidence="2" id="KW-0547">Nucleotide-binding</keyword>
<dbReference type="GO" id="GO:0005829">
    <property type="term" value="C:cytosol"/>
    <property type="evidence" value="ECO:0007669"/>
    <property type="project" value="TreeGrafter"/>
</dbReference>
<evidence type="ECO:0000256" key="4">
    <source>
        <dbReference type="ARBA" id="ARBA00022806"/>
    </source>
</evidence>
<dbReference type="GO" id="GO:0003724">
    <property type="term" value="F:RNA helicase activity"/>
    <property type="evidence" value="ECO:0007669"/>
    <property type="project" value="UniProtKB-EC"/>
</dbReference>
<dbReference type="Proteomes" id="UP000269721">
    <property type="component" value="Unassembled WGS sequence"/>
</dbReference>
<dbReference type="SUPFAM" id="SSF52540">
    <property type="entry name" value="P-loop containing nucleoside triphosphate hydrolases"/>
    <property type="match status" value="1"/>
</dbReference>
<dbReference type="OrthoDB" id="10256233at2759"/>
<dbReference type="InterPro" id="IPR050079">
    <property type="entry name" value="DEAD_box_RNA_helicase"/>
</dbReference>
<evidence type="ECO:0000313" key="13">
    <source>
        <dbReference type="Proteomes" id="UP000269721"/>
    </source>
</evidence>
<accession>A0A4P9W4C6</accession>
<dbReference type="EMBL" id="KZ999484">
    <property type="protein sequence ID" value="RKO85026.1"/>
    <property type="molecule type" value="Genomic_DNA"/>
</dbReference>
<dbReference type="InterPro" id="IPR027417">
    <property type="entry name" value="P-loop_NTPase"/>
</dbReference>
<evidence type="ECO:0000256" key="2">
    <source>
        <dbReference type="ARBA" id="ARBA00022741"/>
    </source>
</evidence>
<comment type="catalytic activity">
    <reaction evidence="7">
        <text>ATP + H2O = ADP + phosphate + H(+)</text>
        <dbReference type="Rhea" id="RHEA:13065"/>
        <dbReference type="ChEBI" id="CHEBI:15377"/>
        <dbReference type="ChEBI" id="CHEBI:15378"/>
        <dbReference type="ChEBI" id="CHEBI:30616"/>
        <dbReference type="ChEBI" id="CHEBI:43474"/>
        <dbReference type="ChEBI" id="CHEBI:456216"/>
        <dbReference type="EC" id="3.6.4.13"/>
    </reaction>
</comment>
<evidence type="ECO:0000256" key="5">
    <source>
        <dbReference type="ARBA" id="ARBA00022840"/>
    </source>
</evidence>
<dbReference type="InterPro" id="IPR014001">
    <property type="entry name" value="Helicase_ATP-bd"/>
</dbReference>
<dbReference type="SMART" id="SM00487">
    <property type="entry name" value="DEXDc"/>
    <property type="match status" value="1"/>
</dbReference>
<proteinExistence type="predicted"/>
<dbReference type="PANTHER" id="PTHR47959:SF1">
    <property type="entry name" value="ATP-DEPENDENT RNA HELICASE DBPA"/>
    <property type="match status" value="1"/>
</dbReference>
<keyword evidence="4" id="KW-0347">Helicase</keyword>
<feature type="compositionally biased region" description="Low complexity" evidence="9">
    <location>
        <begin position="367"/>
        <end position="397"/>
    </location>
</feature>
<evidence type="ECO:0000313" key="12">
    <source>
        <dbReference type="EMBL" id="RKO85026.1"/>
    </source>
</evidence>
<dbReference type="PANTHER" id="PTHR47959">
    <property type="entry name" value="ATP-DEPENDENT RNA HELICASE RHLE-RELATED"/>
    <property type="match status" value="1"/>
</dbReference>
<evidence type="ECO:0000256" key="9">
    <source>
        <dbReference type="SAM" id="MobiDB-lite"/>
    </source>
</evidence>
<evidence type="ECO:0000256" key="3">
    <source>
        <dbReference type="ARBA" id="ARBA00022801"/>
    </source>
</evidence>
<reference evidence="13" key="1">
    <citation type="journal article" date="2018" name="Nat. Microbiol.">
        <title>Leveraging single-cell genomics to expand the fungal tree of life.</title>
        <authorList>
            <person name="Ahrendt S.R."/>
            <person name="Quandt C.A."/>
            <person name="Ciobanu D."/>
            <person name="Clum A."/>
            <person name="Salamov A."/>
            <person name="Andreopoulos B."/>
            <person name="Cheng J.F."/>
            <person name="Woyke T."/>
            <person name="Pelin A."/>
            <person name="Henrissat B."/>
            <person name="Reynolds N.K."/>
            <person name="Benny G.L."/>
            <person name="Smith M.E."/>
            <person name="James T.Y."/>
            <person name="Grigoriev I.V."/>
        </authorList>
    </citation>
    <scope>NUCLEOTIDE SEQUENCE [LARGE SCALE GENOMIC DNA]</scope>
</reference>
<feature type="domain" description="DEAD-box RNA helicase Q" evidence="11">
    <location>
        <begin position="448"/>
        <end position="476"/>
    </location>
</feature>
<feature type="compositionally biased region" description="Low complexity" evidence="9">
    <location>
        <begin position="127"/>
        <end position="140"/>
    </location>
</feature>
<dbReference type="Pfam" id="PF00270">
    <property type="entry name" value="DEAD"/>
    <property type="match status" value="1"/>
</dbReference>
<keyword evidence="5" id="KW-0067">ATP-binding</keyword>
<dbReference type="AlphaFoldDB" id="A0A4P9W4C6"/>
<feature type="region of interest" description="Disordered" evidence="9">
    <location>
        <begin position="418"/>
        <end position="440"/>
    </location>
</feature>
<name>A0A4P9W4C6_9FUNG</name>
<dbReference type="InterPro" id="IPR014014">
    <property type="entry name" value="RNA_helicase_DEAD_Q_motif"/>
</dbReference>
<feature type="compositionally biased region" description="Low complexity" evidence="9">
    <location>
        <begin position="305"/>
        <end position="315"/>
    </location>
</feature>
<keyword evidence="6" id="KW-0694">RNA-binding</keyword>
<feature type="region of interest" description="Disordered" evidence="9">
    <location>
        <begin position="355"/>
        <end position="397"/>
    </location>
</feature>
<keyword evidence="3 12" id="KW-0378">Hydrolase</keyword>
<gene>
    <name evidence="12" type="ORF">BDK51DRAFT_45555</name>
</gene>
<keyword evidence="13" id="KW-1185">Reference proteome</keyword>
<dbReference type="Gene3D" id="3.40.50.300">
    <property type="entry name" value="P-loop containing nucleotide triphosphate hydrolases"/>
    <property type="match status" value="1"/>
</dbReference>
<feature type="compositionally biased region" description="Low complexity" evidence="9">
    <location>
        <begin position="149"/>
        <end position="168"/>
    </location>
</feature>
<evidence type="ECO:0000259" key="10">
    <source>
        <dbReference type="PROSITE" id="PS51192"/>
    </source>
</evidence>
<dbReference type="PROSITE" id="PS51195">
    <property type="entry name" value="Q_MOTIF"/>
    <property type="match status" value="1"/>
</dbReference>
<dbReference type="EC" id="3.6.4.13" evidence="1"/>
<evidence type="ECO:0000256" key="6">
    <source>
        <dbReference type="ARBA" id="ARBA00022884"/>
    </source>
</evidence>
<organism evidence="12 13">
    <name type="scientific">Blyttiomyces helicus</name>
    <dbReference type="NCBI Taxonomy" id="388810"/>
    <lineage>
        <taxon>Eukaryota</taxon>
        <taxon>Fungi</taxon>
        <taxon>Fungi incertae sedis</taxon>
        <taxon>Chytridiomycota</taxon>
        <taxon>Chytridiomycota incertae sedis</taxon>
        <taxon>Chytridiomycetes</taxon>
        <taxon>Chytridiomycetes incertae sedis</taxon>
        <taxon>Blyttiomyces</taxon>
    </lineage>
</organism>
<feature type="domain" description="Helicase ATP-binding" evidence="10">
    <location>
        <begin position="479"/>
        <end position="684"/>
    </location>
</feature>
<dbReference type="GO" id="GO:0005524">
    <property type="term" value="F:ATP binding"/>
    <property type="evidence" value="ECO:0007669"/>
    <property type="project" value="UniProtKB-KW"/>
</dbReference>
<dbReference type="InterPro" id="IPR011545">
    <property type="entry name" value="DEAD/DEAH_box_helicase_dom"/>
</dbReference>
<feature type="non-terminal residue" evidence="12">
    <location>
        <position position="684"/>
    </location>
</feature>
<dbReference type="PROSITE" id="PS51192">
    <property type="entry name" value="HELICASE_ATP_BIND_1"/>
    <property type="match status" value="1"/>
</dbReference>
<feature type="region of interest" description="Disordered" evidence="9">
    <location>
        <begin position="46"/>
        <end position="180"/>
    </location>
</feature>
<evidence type="ECO:0000256" key="1">
    <source>
        <dbReference type="ARBA" id="ARBA00012552"/>
    </source>
</evidence>
<dbReference type="GO" id="GO:0003723">
    <property type="term" value="F:RNA binding"/>
    <property type="evidence" value="ECO:0007669"/>
    <property type="project" value="UniProtKB-KW"/>
</dbReference>
<feature type="compositionally biased region" description="Low complexity" evidence="9">
    <location>
        <begin position="105"/>
        <end position="115"/>
    </location>
</feature>
<evidence type="ECO:0000256" key="7">
    <source>
        <dbReference type="ARBA" id="ARBA00047984"/>
    </source>
</evidence>